<reference evidence="1 2" key="1">
    <citation type="submission" date="2016-11" db="EMBL/GenBank/DDBJ databases">
        <title>The macronuclear genome of Stentor coeruleus: a giant cell with tiny introns.</title>
        <authorList>
            <person name="Slabodnick M."/>
            <person name="Ruby J.G."/>
            <person name="Reiff S.B."/>
            <person name="Swart E.C."/>
            <person name="Gosai S."/>
            <person name="Prabakaran S."/>
            <person name="Witkowska E."/>
            <person name="Larue G.E."/>
            <person name="Fisher S."/>
            <person name="Freeman R.M."/>
            <person name="Gunawardena J."/>
            <person name="Chu W."/>
            <person name="Stover N.A."/>
            <person name="Gregory B.D."/>
            <person name="Nowacki M."/>
            <person name="Derisi J."/>
            <person name="Roy S.W."/>
            <person name="Marshall W.F."/>
            <person name="Sood P."/>
        </authorList>
    </citation>
    <scope>NUCLEOTIDE SEQUENCE [LARGE SCALE GENOMIC DNA]</scope>
    <source>
        <strain evidence="1">WM001</strain>
    </source>
</reference>
<evidence type="ECO:0000313" key="1">
    <source>
        <dbReference type="EMBL" id="OMJ70335.1"/>
    </source>
</evidence>
<accession>A0A1R2B0X0</accession>
<gene>
    <name evidence="1" type="ORF">SteCoe_31710</name>
</gene>
<dbReference type="AlphaFoldDB" id="A0A1R2B0X0"/>
<comment type="caution">
    <text evidence="1">The sequence shown here is derived from an EMBL/GenBank/DDBJ whole genome shotgun (WGS) entry which is preliminary data.</text>
</comment>
<protein>
    <submittedName>
        <fullName evidence="1">Uncharacterized protein</fullName>
    </submittedName>
</protein>
<sequence>MNALNSEKTQKIIIGSCCFVCGVEFSLGNRQPVKLHDNPIHEICYSCFKLYKPTQCYLDSKSISEIQTIEKYPILYRLISRACAIHGIADGSEKFSYYTHRPPYFFCCGDYICESCKSAGGSAMCSGCGSSISIYSLSKDDTFIHQLKFLEIFCETHHDQISKYFDSVNIKSYCSQCKSIPPKIRNEINPEKFDEAINKKLKEITITYSNLFTEFLKKFEIYPLVVKFRANRFYEALVKSSQESNGQLKYITENTSLRFKKIQPTLSNTFMKWYLRKPKMYEIVISCSGSLELSGIIVGKSFSENASVTVKNAGFVIVSAGVSRIYSQESFETVNFNCLVPINSTGVVLQIEFNAGGYIHGCYKSLDNNFNFKGIPVTVRSNNDCKDLERGGPLLGFSFSSFYISDNEFP</sequence>
<dbReference type="EMBL" id="MPUH01001098">
    <property type="protein sequence ID" value="OMJ70335.1"/>
    <property type="molecule type" value="Genomic_DNA"/>
</dbReference>
<dbReference type="Proteomes" id="UP000187209">
    <property type="component" value="Unassembled WGS sequence"/>
</dbReference>
<organism evidence="1 2">
    <name type="scientific">Stentor coeruleus</name>
    <dbReference type="NCBI Taxonomy" id="5963"/>
    <lineage>
        <taxon>Eukaryota</taxon>
        <taxon>Sar</taxon>
        <taxon>Alveolata</taxon>
        <taxon>Ciliophora</taxon>
        <taxon>Postciliodesmatophora</taxon>
        <taxon>Heterotrichea</taxon>
        <taxon>Heterotrichida</taxon>
        <taxon>Stentoridae</taxon>
        <taxon>Stentor</taxon>
    </lineage>
</organism>
<evidence type="ECO:0000313" key="2">
    <source>
        <dbReference type="Proteomes" id="UP000187209"/>
    </source>
</evidence>
<proteinExistence type="predicted"/>
<keyword evidence="2" id="KW-1185">Reference proteome</keyword>
<name>A0A1R2B0X0_9CILI</name>